<gene>
    <name evidence="2" type="ORF">CXL00_20445</name>
</gene>
<name>A0A2N8SM17_STUST</name>
<organism evidence="2 3">
    <name type="scientific">Stutzerimonas stutzeri</name>
    <name type="common">Pseudomonas stutzeri</name>
    <dbReference type="NCBI Taxonomy" id="316"/>
    <lineage>
        <taxon>Bacteria</taxon>
        <taxon>Pseudomonadati</taxon>
        <taxon>Pseudomonadota</taxon>
        <taxon>Gammaproteobacteria</taxon>
        <taxon>Pseudomonadales</taxon>
        <taxon>Pseudomonadaceae</taxon>
        <taxon>Stutzerimonas</taxon>
    </lineage>
</organism>
<keyword evidence="1" id="KW-0812">Transmembrane</keyword>
<sequence>MSLQINIAGLVGLGPLLNSMALLIALGGAWLLLATRWRQQLASQPAPVDRREARFGQAYAMATQRIDRCFYGIGFSSLAIAWLLSSFTQLI</sequence>
<feature type="transmembrane region" description="Helical" evidence="1">
    <location>
        <begin position="69"/>
        <end position="88"/>
    </location>
</feature>
<evidence type="ECO:0000313" key="3">
    <source>
        <dbReference type="Proteomes" id="UP000235897"/>
    </source>
</evidence>
<accession>A0A2N8SM17</accession>
<reference evidence="2 3" key="1">
    <citation type="submission" date="2018-01" db="EMBL/GenBank/DDBJ databases">
        <title>Denitrification phenotypes of diverse strains of Pseudomonas stutzeri.</title>
        <authorList>
            <person name="Milligan D.A."/>
            <person name="Bergaust L."/>
            <person name="Bakken L.R."/>
            <person name="Frostegard A."/>
        </authorList>
    </citation>
    <scope>NUCLEOTIDE SEQUENCE [LARGE SCALE GENOMIC DNA]</scope>
    <source>
        <strain evidence="2 3">28a3</strain>
    </source>
</reference>
<dbReference type="AlphaFoldDB" id="A0A2N8SM17"/>
<dbReference type="EMBL" id="POUW01000009">
    <property type="protein sequence ID" value="PNG03540.1"/>
    <property type="molecule type" value="Genomic_DNA"/>
</dbReference>
<comment type="caution">
    <text evidence="2">The sequence shown here is derived from an EMBL/GenBank/DDBJ whole genome shotgun (WGS) entry which is preliminary data.</text>
</comment>
<feature type="transmembrane region" description="Helical" evidence="1">
    <location>
        <begin position="12"/>
        <end position="33"/>
    </location>
</feature>
<dbReference type="RefSeq" id="WP_021205890.1">
    <property type="nucleotide sequence ID" value="NZ_JAMOIG010000007.1"/>
</dbReference>
<evidence type="ECO:0000313" key="2">
    <source>
        <dbReference type="EMBL" id="PNG03540.1"/>
    </source>
</evidence>
<dbReference type="Proteomes" id="UP000235897">
    <property type="component" value="Unassembled WGS sequence"/>
</dbReference>
<proteinExistence type="predicted"/>
<keyword evidence="1" id="KW-0472">Membrane</keyword>
<protein>
    <submittedName>
        <fullName evidence="2">Uncharacterized protein</fullName>
    </submittedName>
</protein>
<keyword evidence="1" id="KW-1133">Transmembrane helix</keyword>
<evidence type="ECO:0000256" key="1">
    <source>
        <dbReference type="SAM" id="Phobius"/>
    </source>
</evidence>